<feature type="transmembrane region" description="Helical" evidence="2">
    <location>
        <begin position="21"/>
        <end position="40"/>
    </location>
</feature>
<feature type="compositionally biased region" description="Low complexity" evidence="1">
    <location>
        <begin position="47"/>
        <end position="67"/>
    </location>
</feature>
<reference evidence="3 4" key="1">
    <citation type="submission" date="2020-08" db="EMBL/GenBank/DDBJ databases">
        <title>Genomic Encyclopedia of Archaeal and Bacterial Type Strains, Phase II (KMG-II): from individual species to whole genera.</title>
        <authorList>
            <person name="Goeker M."/>
        </authorList>
    </citation>
    <scope>NUCLEOTIDE SEQUENCE [LARGE SCALE GENOMIC DNA]</scope>
    <source>
        <strain evidence="3 4">DSM 43850</strain>
    </source>
</reference>
<proteinExistence type="predicted"/>
<feature type="region of interest" description="Disordered" evidence="1">
    <location>
        <begin position="43"/>
        <end position="124"/>
    </location>
</feature>
<evidence type="ECO:0000313" key="4">
    <source>
        <dbReference type="Proteomes" id="UP000517916"/>
    </source>
</evidence>
<evidence type="ECO:0000256" key="1">
    <source>
        <dbReference type="SAM" id="MobiDB-lite"/>
    </source>
</evidence>
<name>A0ABR6B9K0_9PSEU</name>
<keyword evidence="2" id="KW-1133">Transmembrane helix</keyword>
<gene>
    <name evidence="3" type="ORF">BC739_000742</name>
</gene>
<keyword evidence="2" id="KW-0812">Transmembrane</keyword>
<organism evidence="3 4">
    <name type="scientific">Kutzneria viridogrisea</name>
    <dbReference type="NCBI Taxonomy" id="47990"/>
    <lineage>
        <taxon>Bacteria</taxon>
        <taxon>Bacillati</taxon>
        <taxon>Actinomycetota</taxon>
        <taxon>Actinomycetes</taxon>
        <taxon>Pseudonocardiales</taxon>
        <taxon>Pseudonocardiaceae</taxon>
        <taxon>Kutzneria</taxon>
    </lineage>
</organism>
<keyword evidence="4" id="KW-1185">Reference proteome</keyword>
<sequence length="124" mass="13261">MENLTDHNQDPVTSRRRRWRLPPLVLSVVIVVGALAIIVFRPSGDQPAATSKAPTTTSTTGTPKPATLDPAGYQQSRPACDHPVQARLLDLLAVGPTRPPRSTSSGFSGTVHPPRRHLQGSGDQ</sequence>
<dbReference type="RefSeq" id="WP_182836268.1">
    <property type="nucleotide sequence ID" value="NZ_BAAABQ010000041.1"/>
</dbReference>
<keyword evidence="2" id="KW-0472">Membrane</keyword>
<dbReference type="Proteomes" id="UP000517916">
    <property type="component" value="Unassembled WGS sequence"/>
</dbReference>
<comment type="caution">
    <text evidence="3">The sequence shown here is derived from an EMBL/GenBank/DDBJ whole genome shotgun (WGS) entry which is preliminary data.</text>
</comment>
<protein>
    <submittedName>
        <fullName evidence="3">Uncharacterized protein</fullName>
    </submittedName>
</protein>
<accession>A0ABR6B9K0</accession>
<dbReference type="EMBL" id="JACJID010000001">
    <property type="protein sequence ID" value="MBA8923545.1"/>
    <property type="molecule type" value="Genomic_DNA"/>
</dbReference>
<evidence type="ECO:0000313" key="3">
    <source>
        <dbReference type="EMBL" id="MBA8923545.1"/>
    </source>
</evidence>
<evidence type="ECO:0000256" key="2">
    <source>
        <dbReference type="SAM" id="Phobius"/>
    </source>
</evidence>